<evidence type="ECO:0000313" key="2">
    <source>
        <dbReference type="EMBL" id="MDI1437506.1"/>
    </source>
</evidence>
<keyword evidence="3" id="KW-1185">Reference proteome</keyword>
<organism evidence="2 3">
    <name type="scientific">Polyangium sorediatum</name>
    <dbReference type="NCBI Taxonomy" id="889274"/>
    <lineage>
        <taxon>Bacteria</taxon>
        <taxon>Pseudomonadati</taxon>
        <taxon>Myxococcota</taxon>
        <taxon>Polyangia</taxon>
        <taxon>Polyangiales</taxon>
        <taxon>Polyangiaceae</taxon>
        <taxon>Polyangium</taxon>
    </lineage>
</organism>
<dbReference type="InterPro" id="IPR003779">
    <property type="entry name" value="CMD-like"/>
</dbReference>
<dbReference type="NCBIfam" id="TIGR00778">
    <property type="entry name" value="ahpD_dom"/>
    <property type="match status" value="1"/>
</dbReference>
<name>A0ABT6PAB4_9BACT</name>
<dbReference type="SUPFAM" id="SSF69118">
    <property type="entry name" value="AhpD-like"/>
    <property type="match status" value="1"/>
</dbReference>
<evidence type="ECO:0000313" key="3">
    <source>
        <dbReference type="Proteomes" id="UP001160301"/>
    </source>
</evidence>
<feature type="domain" description="Carboxymuconolactone decarboxylase-like" evidence="1">
    <location>
        <begin position="18"/>
        <end position="95"/>
    </location>
</feature>
<dbReference type="InterPro" id="IPR029032">
    <property type="entry name" value="AhpD-like"/>
</dbReference>
<dbReference type="RefSeq" id="WP_136973274.1">
    <property type="nucleotide sequence ID" value="NZ_JARZHI010000131.1"/>
</dbReference>
<gene>
    <name evidence="2" type="ORF">QHF89_48810</name>
</gene>
<comment type="caution">
    <text evidence="2">The sequence shown here is derived from an EMBL/GenBank/DDBJ whole genome shotgun (WGS) entry which is preliminary data.</text>
</comment>
<dbReference type="Gene3D" id="1.20.1290.10">
    <property type="entry name" value="AhpD-like"/>
    <property type="match status" value="1"/>
</dbReference>
<proteinExistence type="predicted"/>
<accession>A0ABT6PAB4</accession>
<evidence type="ECO:0000259" key="1">
    <source>
        <dbReference type="Pfam" id="PF02627"/>
    </source>
</evidence>
<dbReference type="Pfam" id="PF02627">
    <property type="entry name" value="CMD"/>
    <property type="match status" value="1"/>
</dbReference>
<dbReference type="EMBL" id="JARZHI010000131">
    <property type="protein sequence ID" value="MDI1437506.1"/>
    <property type="molecule type" value="Genomic_DNA"/>
</dbReference>
<dbReference type="PANTHER" id="PTHR34846:SF7">
    <property type="entry name" value="BLL7811 PROTEIN"/>
    <property type="match status" value="1"/>
</dbReference>
<dbReference type="InterPro" id="IPR004675">
    <property type="entry name" value="AhpD_core"/>
</dbReference>
<reference evidence="2 3" key="1">
    <citation type="submission" date="2023-04" db="EMBL/GenBank/DDBJ databases">
        <title>The genome sequence of Polyangium sorediatum DSM14670.</title>
        <authorList>
            <person name="Zhang X."/>
        </authorList>
    </citation>
    <scope>NUCLEOTIDE SEQUENCE [LARGE SCALE GENOMIC DNA]</scope>
    <source>
        <strain evidence="2 3">DSM 14670</strain>
    </source>
</reference>
<sequence>MEARLKNPAMLVPDAIQPLMALAKTLQNGAVPPRTLGLVHARVSQINACAVCLDLHGRQEKKAGEPDDRLLVLAGWRDAPCFTEAERAALALAEAETRLADRAEAVPDDVWKDAARHYDEQALAVLVLHIALVNLFNRVNVTTRQVAGAQTW</sequence>
<dbReference type="PANTHER" id="PTHR34846">
    <property type="entry name" value="4-CARBOXYMUCONOLACTONE DECARBOXYLASE FAMILY PROTEIN (AFU_ORTHOLOGUE AFUA_6G11590)"/>
    <property type="match status" value="1"/>
</dbReference>
<protein>
    <submittedName>
        <fullName evidence="2">Carboxymuconolactone decarboxylase family protein</fullName>
    </submittedName>
</protein>
<dbReference type="Proteomes" id="UP001160301">
    <property type="component" value="Unassembled WGS sequence"/>
</dbReference>